<evidence type="ECO:0000313" key="1">
    <source>
        <dbReference type="EMBL" id="KEK24726.1"/>
    </source>
</evidence>
<comment type="caution">
    <text evidence="1">The sequence shown here is derived from an EMBL/GenBank/DDBJ whole genome shotgun (WGS) entry which is preliminary data.</text>
</comment>
<gene>
    <name evidence="1" type="ORF">BAGA_24005</name>
</gene>
<dbReference type="OrthoDB" id="2927054at2"/>
<keyword evidence="2" id="KW-1185">Reference proteome</keyword>
<organism evidence="1 2">
    <name type="scientific">Bacillus gaemokensis</name>
    <dbReference type="NCBI Taxonomy" id="574375"/>
    <lineage>
        <taxon>Bacteria</taxon>
        <taxon>Bacillati</taxon>
        <taxon>Bacillota</taxon>
        <taxon>Bacilli</taxon>
        <taxon>Bacillales</taxon>
        <taxon>Bacillaceae</taxon>
        <taxon>Bacillus</taxon>
        <taxon>Bacillus cereus group</taxon>
    </lineage>
</organism>
<sequence>MTILDYYTEAKRDGIVSAWLLIEYLVFERKVLTFLEDVSKLDYYYQSRFRKRMNQYLIQYMIQRGMDVSNL</sequence>
<dbReference type="EMBL" id="JOTM01000005">
    <property type="protein sequence ID" value="KEK24726.1"/>
    <property type="molecule type" value="Genomic_DNA"/>
</dbReference>
<reference evidence="1 2" key="1">
    <citation type="submission" date="2014-06" db="EMBL/GenBank/DDBJ databases">
        <title>Draft genome sequence of Bacillus gaemokensis JCM 15801 (MCCC 1A00707).</title>
        <authorList>
            <person name="Lai Q."/>
            <person name="Liu Y."/>
            <person name="Shao Z."/>
        </authorList>
    </citation>
    <scope>NUCLEOTIDE SEQUENCE [LARGE SCALE GENOMIC DNA]</scope>
    <source>
        <strain evidence="1 2">JCM 15801</strain>
    </source>
</reference>
<dbReference type="STRING" id="574375.AZF08_09125"/>
<dbReference type="Proteomes" id="UP000027778">
    <property type="component" value="Unassembled WGS sequence"/>
</dbReference>
<proteinExistence type="predicted"/>
<dbReference type="RefSeq" id="WP_033674090.1">
    <property type="nucleotide sequence ID" value="NZ_JOTM01000005.1"/>
</dbReference>
<accession>A0A073KDX0</accession>
<evidence type="ECO:0000313" key="2">
    <source>
        <dbReference type="Proteomes" id="UP000027778"/>
    </source>
</evidence>
<name>A0A073KDX0_9BACI</name>
<dbReference type="AlphaFoldDB" id="A0A073KDX0"/>
<protein>
    <submittedName>
        <fullName evidence="1">Uncharacterized protein</fullName>
    </submittedName>
</protein>